<dbReference type="GO" id="GO:0006154">
    <property type="term" value="P:adenosine catabolic process"/>
    <property type="evidence" value="ECO:0007669"/>
    <property type="project" value="TreeGrafter"/>
</dbReference>
<reference evidence="8 9" key="1">
    <citation type="submission" date="2019-07" db="EMBL/GenBank/DDBJ databases">
        <title>Draft genome sequences of 15 bacterial species constituting the stable defined intestinal microbiota of the GM15 gnotobiotic mouse model.</title>
        <authorList>
            <person name="Elie C."/>
            <person name="Mathieu A."/>
            <person name="Saliou A."/>
            <person name="Darnaud M."/>
            <person name="Leulier F."/>
            <person name="Tamellini A."/>
        </authorList>
    </citation>
    <scope>NUCLEOTIDE SEQUENCE [LARGE SCALE GENOMIC DNA]</scope>
    <source>
        <strain evidence="9">ASF 502</strain>
    </source>
</reference>
<dbReference type="Proteomes" id="UP000474104">
    <property type="component" value="Unassembled WGS sequence"/>
</dbReference>
<dbReference type="RefSeq" id="WP_004081641.1">
    <property type="nucleotide sequence ID" value="NZ_VIRB01000149.1"/>
</dbReference>
<gene>
    <name evidence="8" type="primary">add</name>
    <name evidence="8" type="ORF">FMM80_26105</name>
</gene>
<dbReference type="Pfam" id="PF00962">
    <property type="entry name" value="A_deaminase"/>
    <property type="match status" value="1"/>
</dbReference>
<protein>
    <recommendedName>
        <fullName evidence="3">adenosine deaminase</fullName>
        <ecNumber evidence="3">3.5.4.4</ecNumber>
    </recommendedName>
</protein>
<sequence length="337" mass="37351">MKRDVIKEIPKVELHCHLDGSVSEEAFKEIAGSAAAGFRNRLRAPVPCGSLKEYLQCFDQVLPFLQEEEAIRTAACDVIRQASLENVIYMEVRFAPGLHCGNGLEETQVCRAVLQGLETGEKLYGVKSRAILCMMRGKPAEYNKRTVAAAKELFGYGVGGIDLAGNEVKYPPELYQPLFCEIEKAGIPLTVHAGECQSAENVRRAVEMGARRIGHGVAIADHEEIKALCVKQGICLEMCPTSNLQTKAAGRIEEYPFVRLRKEGVCATIHTDNRTVSGTTLTGEWELLSKVFLEVDENMVRDAAADAAKAAFLPENEKRELVRRIEKRFIKTQKKPD</sequence>
<accession>A0A9X5CCU7</accession>
<comment type="caution">
    <text evidence="8">The sequence shown here is derived from an EMBL/GenBank/DDBJ whole genome shotgun (WGS) entry which is preliminary data.</text>
</comment>
<evidence type="ECO:0000313" key="8">
    <source>
        <dbReference type="EMBL" id="NDO71930.1"/>
    </source>
</evidence>
<dbReference type="InterPro" id="IPR032466">
    <property type="entry name" value="Metal_Hydrolase"/>
</dbReference>
<name>A0A9X5CCU7_9FIRM</name>
<proteinExistence type="inferred from homology"/>
<evidence type="ECO:0000256" key="4">
    <source>
        <dbReference type="ARBA" id="ARBA00022723"/>
    </source>
</evidence>
<keyword evidence="4" id="KW-0479">Metal-binding</keyword>
<keyword evidence="6" id="KW-0862">Zinc</keyword>
<dbReference type="OrthoDB" id="9779574at2"/>
<evidence type="ECO:0000256" key="6">
    <source>
        <dbReference type="ARBA" id="ARBA00022833"/>
    </source>
</evidence>
<dbReference type="SUPFAM" id="SSF51556">
    <property type="entry name" value="Metallo-dependent hydrolases"/>
    <property type="match status" value="1"/>
</dbReference>
<evidence type="ECO:0000256" key="2">
    <source>
        <dbReference type="ARBA" id="ARBA00006676"/>
    </source>
</evidence>
<organism evidence="8 9">
    <name type="scientific">Schaedlerella arabinosiphila</name>
    <dbReference type="NCBI Taxonomy" id="2044587"/>
    <lineage>
        <taxon>Bacteria</taxon>
        <taxon>Bacillati</taxon>
        <taxon>Bacillota</taxon>
        <taxon>Clostridia</taxon>
        <taxon>Lachnospirales</taxon>
        <taxon>Lachnospiraceae</taxon>
        <taxon>Schaedlerella</taxon>
    </lineage>
</organism>
<dbReference type="GO" id="GO:0005829">
    <property type="term" value="C:cytosol"/>
    <property type="evidence" value="ECO:0007669"/>
    <property type="project" value="TreeGrafter"/>
</dbReference>
<dbReference type="EMBL" id="VIRB01000149">
    <property type="protein sequence ID" value="NDO71930.1"/>
    <property type="molecule type" value="Genomic_DNA"/>
</dbReference>
<evidence type="ECO:0000256" key="3">
    <source>
        <dbReference type="ARBA" id="ARBA00012784"/>
    </source>
</evidence>
<dbReference type="Gene3D" id="3.20.20.140">
    <property type="entry name" value="Metal-dependent hydrolases"/>
    <property type="match status" value="1"/>
</dbReference>
<feature type="domain" description="Adenosine deaminase" evidence="7">
    <location>
        <begin position="10"/>
        <end position="327"/>
    </location>
</feature>
<keyword evidence="5 8" id="KW-0378">Hydrolase</keyword>
<dbReference type="EC" id="3.5.4.4" evidence="3"/>
<dbReference type="GO" id="GO:0004000">
    <property type="term" value="F:adenosine deaminase activity"/>
    <property type="evidence" value="ECO:0007669"/>
    <property type="project" value="UniProtKB-ARBA"/>
</dbReference>
<dbReference type="NCBIfam" id="TIGR01430">
    <property type="entry name" value="aden_deam"/>
    <property type="match status" value="1"/>
</dbReference>
<dbReference type="PANTHER" id="PTHR11409:SF43">
    <property type="entry name" value="ADENOSINE DEAMINASE"/>
    <property type="match status" value="1"/>
</dbReference>
<dbReference type="GO" id="GO:0043103">
    <property type="term" value="P:hypoxanthine salvage"/>
    <property type="evidence" value="ECO:0007669"/>
    <property type="project" value="TreeGrafter"/>
</dbReference>
<comment type="similarity">
    <text evidence="2">Belongs to the metallo-dependent hydrolases superfamily. Adenosine and AMP deaminases family.</text>
</comment>
<dbReference type="InterPro" id="IPR006330">
    <property type="entry name" value="Ado/ade_deaminase"/>
</dbReference>
<evidence type="ECO:0000256" key="5">
    <source>
        <dbReference type="ARBA" id="ARBA00022801"/>
    </source>
</evidence>
<dbReference type="InterPro" id="IPR001365">
    <property type="entry name" value="A_deaminase_dom"/>
</dbReference>
<evidence type="ECO:0000313" key="9">
    <source>
        <dbReference type="Proteomes" id="UP000474104"/>
    </source>
</evidence>
<evidence type="ECO:0000259" key="7">
    <source>
        <dbReference type="Pfam" id="PF00962"/>
    </source>
</evidence>
<dbReference type="GO" id="GO:0046103">
    <property type="term" value="P:inosine biosynthetic process"/>
    <property type="evidence" value="ECO:0007669"/>
    <property type="project" value="TreeGrafter"/>
</dbReference>
<dbReference type="GO" id="GO:0046872">
    <property type="term" value="F:metal ion binding"/>
    <property type="evidence" value="ECO:0007669"/>
    <property type="project" value="UniProtKB-KW"/>
</dbReference>
<comment type="cofactor">
    <cofactor evidence="1">
        <name>Zn(2+)</name>
        <dbReference type="ChEBI" id="CHEBI:29105"/>
    </cofactor>
</comment>
<dbReference type="PANTHER" id="PTHR11409">
    <property type="entry name" value="ADENOSINE DEAMINASE"/>
    <property type="match status" value="1"/>
</dbReference>
<evidence type="ECO:0000256" key="1">
    <source>
        <dbReference type="ARBA" id="ARBA00001947"/>
    </source>
</evidence>
<dbReference type="AlphaFoldDB" id="A0A9X5CCU7"/>